<proteinExistence type="predicted"/>
<dbReference type="InterPro" id="IPR010982">
    <property type="entry name" value="Lambda_DNA-bd_dom_sf"/>
</dbReference>
<dbReference type="AlphaFoldDB" id="L0GYN8"/>
<feature type="domain" description="HTH cro/C1-type" evidence="1">
    <location>
        <begin position="58"/>
        <end position="112"/>
    </location>
</feature>
<dbReference type="RefSeq" id="WP_015281081.1">
    <property type="nucleotide sequence ID" value="NC_019940.1"/>
</dbReference>
<dbReference type="Pfam" id="PF01381">
    <property type="entry name" value="HTH_3"/>
    <property type="match status" value="1"/>
</dbReference>
<evidence type="ECO:0000259" key="1">
    <source>
        <dbReference type="PROSITE" id="PS50943"/>
    </source>
</evidence>
<dbReference type="KEGG" id="tmb:Thimo_2194"/>
<name>L0GYN8_9GAMM</name>
<dbReference type="Proteomes" id="UP000010816">
    <property type="component" value="Chromosome"/>
</dbReference>
<dbReference type="OrthoDB" id="129597at2"/>
<gene>
    <name evidence="2" type="ORF">Thimo_2194</name>
</gene>
<dbReference type="eggNOG" id="COG3620">
    <property type="taxonomic scope" value="Bacteria"/>
</dbReference>
<dbReference type="STRING" id="765912.Thimo_2194"/>
<dbReference type="SMART" id="SM00530">
    <property type="entry name" value="HTH_XRE"/>
    <property type="match status" value="1"/>
</dbReference>
<evidence type="ECO:0000313" key="2">
    <source>
        <dbReference type="EMBL" id="AGA90942.1"/>
    </source>
</evidence>
<sequence length="114" mass="12524">MSAPTEYQTIFHDGKPAFVLVPAEDFERVRPLLARTAIRDAVPQAVVEANVLRDVSMIRAWREHLGLTQDEVATRAGMKQSALARLERGDSSPRRATLAKLAAAMGLTVAQLEE</sequence>
<dbReference type="GO" id="GO:0003677">
    <property type="term" value="F:DNA binding"/>
    <property type="evidence" value="ECO:0007669"/>
    <property type="project" value="InterPro"/>
</dbReference>
<organism evidence="2 3">
    <name type="scientific">Thioflavicoccus mobilis 8321</name>
    <dbReference type="NCBI Taxonomy" id="765912"/>
    <lineage>
        <taxon>Bacteria</taxon>
        <taxon>Pseudomonadati</taxon>
        <taxon>Pseudomonadota</taxon>
        <taxon>Gammaproteobacteria</taxon>
        <taxon>Chromatiales</taxon>
        <taxon>Chromatiaceae</taxon>
        <taxon>Thioflavicoccus</taxon>
    </lineage>
</organism>
<dbReference type="Gene3D" id="1.10.260.40">
    <property type="entry name" value="lambda repressor-like DNA-binding domains"/>
    <property type="match status" value="1"/>
</dbReference>
<accession>L0GYN8</accession>
<evidence type="ECO:0000313" key="3">
    <source>
        <dbReference type="Proteomes" id="UP000010816"/>
    </source>
</evidence>
<reference evidence="2 3" key="1">
    <citation type="submission" date="2011-09" db="EMBL/GenBank/DDBJ databases">
        <title>Complete sequence of chromosome of Thioflavicoccus mobilis 8321.</title>
        <authorList>
            <consortium name="US DOE Joint Genome Institute"/>
            <person name="Lucas S."/>
            <person name="Han J."/>
            <person name="Lapidus A."/>
            <person name="Cheng J.-F."/>
            <person name="Goodwin L."/>
            <person name="Pitluck S."/>
            <person name="Peters L."/>
            <person name="Ovchinnikova G."/>
            <person name="Lu M."/>
            <person name="Detter J.C."/>
            <person name="Han C."/>
            <person name="Tapia R."/>
            <person name="Land M."/>
            <person name="Hauser L."/>
            <person name="Kyrpides N."/>
            <person name="Ivanova N."/>
            <person name="Pagani I."/>
            <person name="Vogl K."/>
            <person name="Liu Z."/>
            <person name="Imhoff J."/>
            <person name="Thiel V."/>
            <person name="Frigaard N.-U."/>
            <person name="Bryant D."/>
            <person name="Woyke T."/>
        </authorList>
    </citation>
    <scope>NUCLEOTIDE SEQUENCE [LARGE SCALE GENOMIC DNA]</scope>
    <source>
        <strain evidence="2 3">8321</strain>
    </source>
</reference>
<dbReference type="CDD" id="cd00093">
    <property type="entry name" value="HTH_XRE"/>
    <property type="match status" value="1"/>
</dbReference>
<dbReference type="EMBL" id="CP003051">
    <property type="protein sequence ID" value="AGA90942.1"/>
    <property type="molecule type" value="Genomic_DNA"/>
</dbReference>
<dbReference type="InterPro" id="IPR001387">
    <property type="entry name" value="Cro/C1-type_HTH"/>
</dbReference>
<protein>
    <submittedName>
        <fullName evidence="2">Putative transcriptional regulator with C-terminal CBS domains</fullName>
    </submittedName>
</protein>
<keyword evidence="3" id="KW-1185">Reference proteome</keyword>
<dbReference type="HOGENOM" id="CLU_136757_0_1_6"/>
<dbReference type="PROSITE" id="PS50943">
    <property type="entry name" value="HTH_CROC1"/>
    <property type="match status" value="1"/>
</dbReference>
<dbReference type="SUPFAM" id="SSF47413">
    <property type="entry name" value="lambda repressor-like DNA-binding domains"/>
    <property type="match status" value="1"/>
</dbReference>